<accession>A0AAW4XVV2</accession>
<comment type="caution">
    <text evidence="5">The sequence shown here is derived from an EMBL/GenBank/DDBJ whole genome shotgun (WGS) entry which is preliminary data.</text>
</comment>
<dbReference type="Gene3D" id="2.180.10.10">
    <property type="entry name" value="RHS repeat-associated core"/>
    <property type="match status" value="1"/>
</dbReference>
<evidence type="ECO:0000256" key="2">
    <source>
        <dbReference type="SAM" id="Phobius"/>
    </source>
</evidence>
<dbReference type="InterPro" id="IPR050708">
    <property type="entry name" value="T6SS_VgrG/RHS"/>
</dbReference>
<dbReference type="RefSeq" id="WP_230774269.1">
    <property type="nucleotide sequence ID" value="NZ_JAJNCT010000009.1"/>
</dbReference>
<gene>
    <name evidence="5" type="ORF">LPW39_10405</name>
</gene>
<keyword evidence="6" id="KW-1185">Reference proteome</keyword>
<reference evidence="5 6" key="1">
    <citation type="submission" date="2021-11" db="EMBL/GenBank/DDBJ databases">
        <title>Genome sequence.</title>
        <authorList>
            <person name="Sun Q."/>
        </authorList>
    </citation>
    <scope>NUCLEOTIDE SEQUENCE [LARGE SCALE GENOMIC DNA]</scope>
    <source>
        <strain evidence="5 6">KCTC 12005</strain>
    </source>
</reference>
<dbReference type="PANTHER" id="PTHR32305">
    <property type="match status" value="1"/>
</dbReference>
<dbReference type="EMBL" id="JAJNCT010000009">
    <property type="protein sequence ID" value="MCD2165547.1"/>
    <property type="molecule type" value="Genomic_DNA"/>
</dbReference>
<feature type="domain" description="Bacterial toxin 47" evidence="3">
    <location>
        <begin position="255"/>
        <end position="352"/>
    </location>
</feature>
<feature type="domain" description="Teneurin-like YD-shell" evidence="4">
    <location>
        <begin position="64"/>
        <end position="168"/>
    </location>
</feature>
<dbReference type="InterPro" id="IPR022385">
    <property type="entry name" value="Rhs_assc_core"/>
</dbReference>
<dbReference type="Proteomes" id="UP001199260">
    <property type="component" value="Unassembled WGS sequence"/>
</dbReference>
<evidence type="ECO:0000313" key="6">
    <source>
        <dbReference type="Proteomes" id="UP001199260"/>
    </source>
</evidence>
<keyword evidence="2" id="KW-1133">Transmembrane helix</keyword>
<dbReference type="Pfam" id="PF15540">
    <property type="entry name" value="Ntox47"/>
    <property type="match status" value="1"/>
</dbReference>
<keyword evidence="2" id="KW-0812">Transmembrane</keyword>
<dbReference type="Pfam" id="PF25023">
    <property type="entry name" value="TEN_YD-shell"/>
    <property type="match status" value="1"/>
</dbReference>
<dbReference type="InterPro" id="IPR056823">
    <property type="entry name" value="TEN-like_YD-shell"/>
</dbReference>
<feature type="transmembrane region" description="Helical" evidence="2">
    <location>
        <begin position="40"/>
        <end position="61"/>
    </location>
</feature>
<name>A0AAW4XVV2_9BURK</name>
<organism evidence="5 6">
    <name type="scientific">Comamonas koreensis</name>
    <dbReference type="NCBI Taxonomy" id="160825"/>
    <lineage>
        <taxon>Bacteria</taxon>
        <taxon>Pseudomonadati</taxon>
        <taxon>Pseudomonadota</taxon>
        <taxon>Betaproteobacteria</taxon>
        <taxon>Burkholderiales</taxon>
        <taxon>Comamonadaceae</taxon>
        <taxon>Comamonas</taxon>
    </lineage>
</organism>
<evidence type="ECO:0000259" key="3">
    <source>
        <dbReference type="Pfam" id="PF15540"/>
    </source>
</evidence>
<sequence length="352" mass="38015">MSLIDRKQNIRHNSYFEAYPLMKLFPVALHWLKAKRSAGLAASLQALVSVFIMGVLLLAGAPTRADTVTYIHSDFSGSPLAATDESGNLLWKESYYAYGQKTQWQPAADEQSQWFHGKEQDADTGMQYFGARYYDPSIGRFLGIDPVDYKDGNLHSFNRYAYGNNNPIKFRDPDGAYAEAAFEAISLAVGLDSLGKNYVAGNYGAATVDAAGLVLDAALTAVPLAPGMVGLGIKAMRESGEAAAKGMRWQLGPNDLDFRGTGKGLQDALNTAFEKTGLPKSDFAVTKWGKDANGKSFPSEWRHSSGAEVNVDWAHAKNGPDVPHVGFQTGGKRGGGGATRGHILLDNVPFNR</sequence>
<evidence type="ECO:0000256" key="1">
    <source>
        <dbReference type="ARBA" id="ARBA00022737"/>
    </source>
</evidence>
<evidence type="ECO:0000259" key="4">
    <source>
        <dbReference type="Pfam" id="PF25023"/>
    </source>
</evidence>
<keyword evidence="1" id="KW-0677">Repeat</keyword>
<dbReference type="AlphaFoldDB" id="A0AAW4XVV2"/>
<dbReference type="NCBIfam" id="TIGR03696">
    <property type="entry name" value="Rhs_assc_core"/>
    <property type="match status" value="1"/>
</dbReference>
<evidence type="ECO:0000313" key="5">
    <source>
        <dbReference type="EMBL" id="MCD2165547.1"/>
    </source>
</evidence>
<proteinExistence type="predicted"/>
<dbReference type="PANTHER" id="PTHR32305:SF15">
    <property type="entry name" value="PROTEIN RHSA-RELATED"/>
    <property type="match status" value="1"/>
</dbReference>
<keyword evidence="2" id="KW-0472">Membrane</keyword>
<protein>
    <submittedName>
        <fullName evidence="5">Polymorphic toxin type 47 domain-containing protein</fullName>
    </submittedName>
</protein>
<dbReference type="InterPro" id="IPR029103">
    <property type="entry name" value="Ntox47"/>
</dbReference>